<name>A0A7I7UB06_MYCPF</name>
<evidence type="ECO:0000259" key="3">
    <source>
        <dbReference type="Pfam" id="PF11887"/>
    </source>
</evidence>
<dbReference type="InterPro" id="IPR003399">
    <property type="entry name" value="Mce/MlaD"/>
</dbReference>
<dbReference type="Pfam" id="PF11887">
    <property type="entry name" value="Mce4_CUP1"/>
    <property type="match status" value="1"/>
</dbReference>
<keyword evidence="1" id="KW-1133">Transmembrane helix</keyword>
<protein>
    <submittedName>
        <fullName evidence="4">Putative MCE family protein</fullName>
    </submittedName>
</protein>
<evidence type="ECO:0000313" key="5">
    <source>
        <dbReference type="Proteomes" id="UP000466554"/>
    </source>
</evidence>
<dbReference type="InterPro" id="IPR024516">
    <property type="entry name" value="Mce_C"/>
</dbReference>
<feature type="transmembrane region" description="Helical" evidence="1">
    <location>
        <begin position="20"/>
        <end position="38"/>
    </location>
</feature>
<dbReference type="InterPro" id="IPR052336">
    <property type="entry name" value="MlaD_Phospholipid_Transporter"/>
</dbReference>
<keyword evidence="1" id="KW-0812">Transmembrane</keyword>
<proteinExistence type="predicted"/>
<feature type="domain" description="Mce/MlaD" evidence="2">
    <location>
        <begin position="45"/>
        <end position="118"/>
    </location>
</feature>
<organism evidence="4 5">
    <name type="scientific">Mycolicibacterium parafortuitum</name>
    <name type="common">Mycobacterium parafortuitum</name>
    <dbReference type="NCBI Taxonomy" id="39692"/>
    <lineage>
        <taxon>Bacteria</taxon>
        <taxon>Bacillati</taxon>
        <taxon>Actinomycetota</taxon>
        <taxon>Actinomycetes</taxon>
        <taxon>Mycobacteriales</taxon>
        <taxon>Mycobacteriaceae</taxon>
        <taxon>Mycolicibacterium</taxon>
    </lineage>
</organism>
<dbReference type="InterPro" id="IPR005693">
    <property type="entry name" value="Mce"/>
</dbReference>
<dbReference type="EMBL" id="AP022598">
    <property type="protein sequence ID" value="BBY78427.1"/>
    <property type="molecule type" value="Genomic_DNA"/>
</dbReference>
<gene>
    <name evidence="4" type="ORF">MPRF_53260</name>
</gene>
<sequence>MDKLVRAVNPAEPHGKLRLGVLTVLVIAVVLATALGLGKLGVGRTTYRADFLQAAGLSPGDQVTVAGVRVGAVRTMRLDGDRVVVTMDIDNAVRLGEDTRAAIKLTTLLGARYVDVQPAGGGELDDRRIPLAHTEVPYDLQTALQDATTTFEAVDARKIAESMTTMADQLRGAPEILPRALGNIEDVSAVITARRDQISDMLTASKKVTELLGRQQSSLGLLITRGHDVLGELAARRQLIVRMIDATTALVDQLRPILVDDRAQIDDLLTNLDRMLSAVGDNDALLRSTLQMMPVPLRNFTNATGNGNEFDFTSSGGTMIDSYMCAISGRAEQFNLPTYFEDCR</sequence>
<dbReference type="AlphaFoldDB" id="A0A7I7UB06"/>
<dbReference type="PANTHER" id="PTHR33371:SF18">
    <property type="entry name" value="MCE-FAMILY PROTEIN MCE3C"/>
    <property type="match status" value="1"/>
</dbReference>
<evidence type="ECO:0000259" key="2">
    <source>
        <dbReference type="Pfam" id="PF02470"/>
    </source>
</evidence>
<evidence type="ECO:0000313" key="4">
    <source>
        <dbReference type="EMBL" id="BBY78427.1"/>
    </source>
</evidence>
<dbReference type="NCBIfam" id="TIGR00996">
    <property type="entry name" value="Mtu_fam_mce"/>
    <property type="match status" value="1"/>
</dbReference>
<dbReference type="PANTHER" id="PTHR33371">
    <property type="entry name" value="INTERMEMBRANE PHOSPHOLIPID TRANSPORT SYSTEM BINDING PROTEIN MLAD-RELATED"/>
    <property type="match status" value="1"/>
</dbReference>
<dbReference type="Pfam" id="PF02470">
    <property type="entry name" value="MlaD"/>
    <property type="match status" value="1"/>
</dbReference>
<dbReference type="GO" id="GO:0005576">
    <property type="term" value="C:extracellular region"/>
    <property type="evidence" value="ECO:0007669"/>
    <property type="project" value="TreeGrafter"/>
</dbReference>
<dbReference type="Proteomes" id="UP000466554">
    <property type="component" value="Chromosome"/>
</dbReference>
<evidence type="ECO:0000256" key="1">
    <source>
        <dbReference type="SAM" id="Phobius"/>
    </source>
</evidence>
<accession>A0A7I7UB06</accession>
<dbReference type="RefSeq" id="WP_104863712.1">
    <property type="nucleotide sequence ID" value="NZ_AP022598.1"/>
</dbReference>
<reference evidence="4 5" key="1">
    <citation type="journal article" date="2019" name="Emerg. Microbes Infect.">
        <title>Comprehensive subspecies identification of 175 nontuberculous mycobacteria species based on 7547 genomic profiles.</title>
        <authorList>
            <person name="Matsumoto Y."/>
            <person name="Kinjo T."/>
            <person name="Motooka D."/>
            <person name="Nabeya D."/>
            <person name="Jung N."/>
            <person name="Uechi K."/>
            <person name="Horii T."/>
            <person name="Iida T."/>
            <person name="Fujita J."/>
            <person name="Nakamura S."/>
        </authorList>
    </citation>
    <scope>NUCLEOTIDE SEQUENCE [LARGE SCALE GENOMIC DNA]</scope>
    <source>
        <strain evidence="4 5">JCM 6367</strain>
    </source>
</reference>
<keyword evidence="1" id="KW-0472">Membrane</keyword>
<feature type="domain" description="Mammalian cell entry C-terminal" evidence="3">
    <location>
        <begin position="128"/>
        <end position="326"/>
    </location>
</feature>